<dbReference type="Proteomes" id="UP001059836">
    <property type="component" value="Chromosome"/>
</dbReference>
<name>A0ABX6IK69_9ACTN</name>
<reference evidence="1" key="1">
    <citation type="journal article" date="2021" name="Nat. Microbiol.">
        <title>Cocultivation of an ultrasmall environmental parasitic bacterium with lytic ability against bacteria associated with wastewater foams.</title>
        <authorList>
            <person name="Batinovic S."/>
            <person name="Rose J.J.A."/>
            <person name="Ratcliffe J."/>
            <person name="Seviour R.J."/>
            <person name="Petrovski S."/>
        </authorList>
    </citation>
    <scope>NUCLEOTIDE SEQUENCE</scope>
    <source>
        <strain evidence="1">CON9</strain>
    </source>
</reference>
<accession>A0ABX6IK69</accession>
<evidence type="ECO:0000313" key="2">
    <source>
        <dbReference type="Proteomes" id="UP001059836"/>
    </source>
</evidence>
<dbReference type="EMBL" id="CP045809">
    <property type="protein sequence ID" value="QHN36259.1"/>
    <property type="molecule type" value="Genomic_DNA"/>
</dbReference>
<organism evidence="1 2">
    <name type="scientific">Gordonia pseudamarae</name>
    <dbReference type="NCBI Taxonomy" id="2831662"/>
    <lineage>
        <taxon>Bacteria</taxon>
        <taxon>Bacillati</taxon>
        <taxon>Actinomycetota</taxon>
        <taxon>Actinomycetes</taxon>
        <taxon>Mycobacteriales</taxon>
        <taxon>Gordoniaceae</taxon>
        <taxon>Gordonia</taxon>
    </lineage>
</organism>
<evidence type="ECO:0000313" key="1">
    <source>
        <dbReference type="EMBL" id="QHN36259.1"/>
    </source>
</evidence>
<proteinExistence type="predicted"/>
<keyword evidence="2" id="KW-1185">Reference proteome</keyword>
<evidence type="ECO:0008006" key="3">
    <source>
        <dbReference type="Google" id="ProtNLM"/>
    </source>
</evidence>
<protein>
    <recommendedName>
        <fullName evidence="3">Excreted virulence factor EspC (Type VII ESX diderm)</fullName>
    </recommendedName>
</protein>
<sequence>MNTTVVPDAVRIYGESAAAIGVAVAGAGAINAGANTAALIPVFGLIGQEFLASFIGAQANHLLSVGEVSAVHLGTAAAAIHGAADFEGTDRDGASGISHTLGMKA</sequence>
<gene>
    <name evidence="1" type="ORF">GII31_16680</name>
</gene>
<dbReference type="RefSeq" id="WP_213244525.1">
    <property type="nucleotide sequence ID" value="NZ_CP045806.1"/>
</dbReference>